<feature type="transmembrane region" description="Helical" evidence="5">
    <location>
        <begin position="382"/>
        <end position="401"/>
    </location>
</feature>
<feature type="transmembrane region" description="Helical" evidence="5">
    <location>
        <begin position="116"/>
        <end position="131"/>
    </location>
</feature>
<name>A0ABS5JS59_9BACT</name>
<evidence type="ECO:0000313" key="8">
    <source>
        <dbReference type="Proteomes" id="UP000708576"/>
    </source>
</evidence>
<gene>
    <name evidence="7" type="ORF">KEM10_05270</name>
</gene>
<reference evidence="7 8" key="1">
    <citation type="journal article" date="2015" name="Int. J. Syst. Evol. Microbiol.">
        <title>Carboxylicivirga linearis sp. nov., isolated from a sea cucumber culture pond.</title>
        <authorList>
            <person name="Wang F.Q."/>
            <person name="Zhou Y.X."/>
            <person name="Lin X.Z."/>
            <person name="Chen G.J."/>
            <person name="Du Z.J."/>
        </authorList>
    </citation>
    <scope>NUCLEOTIDE SEQUENCE [LARGE SCALE GENOMIC DNA]</scope>
    <source>
        <strain evidence="7 8">FB218</strain>
    </source>
</reference>
<keyword evidence="4 5" id="KW-0472">Membrane</keyword>
<dbReference type="InterPro" id="IPR009908">
    <property type="entry name" value="Methylamine_util_MauE"/>
</dbReference>
<dbReference type="RefSeq" id="WP_212214397.1">
    <property type="nucleotide sequence ID" value="NZ_JAGUCO010000002.1"/>
</dbReference>
<evidence type="ECO:0000259" key="6">
    <source>
        <dbReference type="Pfam" id="PF07291"/>
    </source>
</evidence>
<dbReference type="NCBIfam" id="NF045576">
    <property type="entry name" value="BT_3928_fam"/>
    <property type="match status" value="1"/>
</dbReference>
<feature type="transmembrane region" description="Helical" evidence="5">
    <location>
        <begin position="46"/>
        <end position="68"/>
    </location>
</feature>
<dbReference type="Pfam" id="PF07291">
    <property type="entry name" value="MauE"/>
    <property type="match status" value="1"/>
</dbReference>
<dbReference type="EMBL" id="JAGUCO010000002">
    <property type="protein sequence ID" value="MBS2097680.1"/>
    <property type="molecule type" value="Genomic_DNA"/>
</dbReference>
<dbReference type="Proteomes" id="UP000708576">
    <property type="component" value="Unassembled WGS sequence"/>
</dbReference>
<evidence type="ECO:0000256" key="1">
    <source>
        <dbReference type="ARBA" id="ARBA00004141"/>
    </source>
</evidence>
<comment type="subcellular location">
    <subcellularLocation>
        <location evidence="1">Membrane</location>
        <topology evidence="1">Multi-pass membrane protein</topology>
    </subcellularLocation>
</comment>
<comment type="caution">
    <text evidence="7">The sequence shown here is derived from an EMBL/GenBank/DDBJ whole genome shotgun (WGS) entry which is preliminary data.</text>
</comment>
<evidence type="ECO:0000256" key="2">
    <source>
        <dbReference type="ARBA" id="ARBA00022692"/>
    </source>
</evidence>
<proteinExistence type="predicted"/>
<protein>
    <submittedName>
        <fullName evidence="7">DoxX family protein</fullName>
    </submittedName>
</protein>
<evidence type="ECO:0000313" key="7">
    <source>
        <dbReference type="EMBL" id="MBS2097680.1"/>
    </source>
</evidence>
<feature type="transmembrane region" description="Helical" evidence="5">
    <location>
        <begin position="75"/>
        <end position="96"/>
    </location>
</feature>
<evidence type="ECO:0000256" key="3">
    <source>
        <dbReference type="ARBA" id="ARBA00022989"/>
    </source>
</evidence>
<keyword evidence="8" id="KW-1185">Reference proteome</keyword>
<feature type="transmembrane region" description="Helical" evidence="5">
    <location>
        <begin position="151"/>
        <end position="170"/>
    </location>
</feature>
<evidence type="ECO:0000256" key="4">
    <source>
        <dbReference type="ARBA" id="ARBA00023136"/>
    </source>
</evidence>
<keyword evidence="3 5" id="KW-1133">Transmembrane helix</keyword>
<accession>A0ABS5JS59</accession>
<organism evidence="7 8">
    <name type="scientific">Carboxylicivirga linearis</name>
    <dbReference type="NCBI Taxonomy" id="1628157"/>
    <lineage>
        <taxon>Bacteria</taxon>
        <taxon>Pseudomonadati</taxon>
        <taxon>Bacteroidota</taxon>
        <taxon>Bacteroidia</taxon>
        <taxon>Marinilabiliales</taxon>
        <taxon>Marinilabiliaceae</taxon>
        <taxon>Carboxylicivirga</taxon>
    </lineage>
</organism>
<evidence type="ECO:0000256" key="5">
    <source>
        <dbReference type="SAM" id="Phobius"/>
    </source>
</evidence>
<keyword evidence="2 5" id="KW-0812">Transmembrane</keyword>
<sequence>MLRTIARIIIGIVFLFSGFVKAVDPQGGAIKIAEYLEIVSIHNANTLSVYLAIALSTIEFMIGFMLFFGLKTKKAALPAFLFMSFFTVLTLYSAVFNPVSDCGCFGDAVKLTNWETFFKNLVLLPISYIIYRKRNDYTASISGLKQSIGAFSGLIFILGISIYSLVYLPLLDFRPFKVGQNIQEGMSTPEDAPQSEYVTTFIMEKDGERKEFDMDNYPYNDSTWVFVDQKSKLIKEGYQPPIQNFILENIDGLDVTLDILTSDKPVFLVIAPKVEKASTKNLDKLKEIRVMCLKNEYQFFVLTSSLVDNYFQFDTTHSLGFDYLSVDETLLKTICRGNPGMIILDKGTIIAKYNHTNLPEANELSNPLSYSFNSYRSLNNNWFIIAWALLLAGFVIILYRLK</sequence>
<feature type="domain" description="Methylamine utilisation protein MauE" evidence="6">
    <location>
        <begin position="4"/>
        <end position="126"/>
    </location>
</feature>